<gene>
    <name evidence="3" type="ORF">MYCGRDRAFT_110017</name>
</gene>
<dbReference type="SUPFAM" id="SSF81383">
    <property type="entry name" value="F-box domain"/>
    <property type="match status" value="1"/>
</dbReference>
<dbReference type="Pfam" id="PF00646">
    <property type="entry name" value="F-box"/>
    <property type="match status" value="1"/>
</dbReference>
<accession>F9XEH6</accession>
<dbReference type="OMA" id="EEYWLET"/>
<dbReference type="InParanoid" id="F9XEH6"/>
<dbReference type="KEGG" id="ztr:MYCGRDRAFT_110017"/>
<dbReference type="EMBL" id="CM001201">
    <property type="protein sequence ID" value="EGP86626.1"/>
    <property type="molecule type" value="Genomic_DNA"/>
</dbReference>
<evidence type="ECO:0000313" key="3">
    <source>
        <dbReference type="EMBL" id="EGP86626.1"/>
    </source>
</evidence>
<keyword evidence="4" id="KW-1185">Reference proteome</keyword>
<dbReference type="InterPro" id="IPR036047">
    <property type="entry name" value="F-box-like_dom_sf"/>
</dbReference>
<protein>
    <recommendedName>
        <fullName evidence="2">F-box domain-containing protein</fullName>
    </recommendedName>
</protein>
<feature type="region of interest" description="Disordered" evidence="1">
    <location>
        <begin position="1"/>
        <end position="21"/>
    </location>
</feature>
<feature type="domain" description="F-box" evidence="2">
    <location>
        <begin position="29"/>
        <end position="69"/>
    </location>
</feature>
<sequence>MNSMARPFSSLWPHQPPPERRLPSTQVLNTYELLEQILSHLPMIDLFAHLRLSKSWRSIILRSTRLQENMFLTYPSQPICPEPFTYNVQVYCCWNKGQTCYRLPSLTFNPATSMIAPYNISDTTSPMALRQPLAKFRVHQHLFARFTIEDIPDLEPEDRPSWRRMFITHPPLRAVDFEFFAKDDDFRRLVVLWNPVGITFGDLIDGRWRMARDYEATTGKTAVGEIECSFHLLHPQHDPMEEIWTSAPLLCLVHCFSFSASRHVLSASAKDSDRIEQPKVWE</sequence>
<proteinExistence type="predicted"/>
<evidence type="ECO:0000313" key="4">
    <source>
        <dbReference type="Proteomes" id="UP000008062"/>
    </source>
</evidence>
<name>F9XEH6_ZYMTI</name>
<reference evidence="3 4" key="1">
    <citation type="journal article" date="2011" name="PLoS Genet.">
        <title>Finished genome of the fungal wheat pathogen Mycosphaerella graminicola reveals dispensome structure, chromosome plasticity, and stealth pathogenesis.</title>
        <authorList>
            <person name="Goodwin S.B."/>
            <person name="Ben M'barek S."/>
            <person name="Dhillon B."/>
            <person name="Wittenberg A.H.J."/>
            <person name="Crane C.F."/>
            <person name="Hane J.K."/>
            <person name="Foster A.J."/>
            <person name="Van der Lee T.A.J."/>
            <person name="Grimwood J."/>
            <person name="Aerts A."/>
            <person name="Antoniw J."/>
            <person name="Bailey A."/>
            <person name="Bluhm B."/>
            <person name="Bowler J."/>
            <person name="Bristow J."/>
            <person name="van der Burgt A."/>
            <person name="Canto-Canche B."/>
            <person name="Churchill A.C.L."/>
            <person name="Conde-Ferraez L."/>
            <person name="Cools H.J."/>
            <person name="Coutinho P.M."/>
            <person name="Csukai M."/>
            <person name="Dehal P."/>
            <person name="De Wit P."/>
            <person name="Donzelli B."/>
            <person name="van de Geest H.C."/>
            <person name="van Ham R.C.H.J."/>
            <person name="Hammond-Kosack K.E."/>
            <person name="Henrissat B."/>
            <person name="Kilian A."/>
            <person name="Kobayashi A.K."/>
            <person name="Koopmann E."/>
            <person name="Kourmpetis Y."/>
            <person name="Kuzniar A."/>
            <person name="Lindquist E."/>
            <person name="Lombard V."/>
            <person name="Maliepaard C."/>
            <person name="Martins N."/>
            <person name="Mehrabi R."/>
            <person name="Nap J.P.H."/>
            <person name="Ponomarenko A."/>
            <person name="Rudd J.J."/>
            <person name="Salamov A."/>
            <person name="Schmutz J."/>
            <person name="Schouten H.J."/>
            <person name="Shapiro H."/>
            <person name="Stergiopoulos I."/>
            <person name="Torriani S.F.F."/>
            <person name="Tu H."/>
            <person name="de Vries R.P."/>
            <person name="Waalwijk C."/>
            <person name="Ware S.B."/>
            <person name="Wiebenga A."/>
            <person name="Zwiers L.-H."/>
            <person name="Oliver R.P."/>
            <person name="Grigoriev I.V."/>
            <person name="Kema G.H.J."/>
        </authorList>
    </citation>
    <scope>NUCLEOTIDE SEQUENCE [LARGE SCALE GENOMIC DNA]</scope>
    <source>
        <strain evidence="4">CBS 115943 / IPO323</strain>
    </source>
</reference>
<evidence type="ECO:0000256" key="1">
    <source>
        <dbReference type="SAM" id="MobiDB-lite"/>
    </source>
</evidence>
<organism evidence="3 4">
    <name type="scientific">Zymoseptoria tritici (strain CBS 115943 / IPO323)</name>
    <name type="common">Speckled leaf blotch fungus</name>
    <name type="synonym">Septoria tritici</name>
    <dbReference type="NCBI Taxonomy" id="336722"/>
    <lineage>
        <taxon>Eukaryota</taxon>
        <taxon>Fungi</taxon>
        <taxon>Dikarya</taxon>
        <taxon>Ascomycota</taxon>
        <taxon>Pezizomycotina</taxon>
        <taxon>Dothideomycetes</taxon>
        <taxon>Dothideomycetidae</taxon>
        <taxon>Mycosphaerellales</taxon>
        <taxon>Mycosphaerellaceae</taxon>
        <taxon>Zymoseptoria</taxon>
    </lineage>
</organism>
<dbReference type="GeneID" id="13401985"/>
<dbReference type="SMART" id="SM00256">
    <property type="entry name" value="FBOX"/>
    <property type="match status" value="1"/>
</dbReference>
<dbReference type="OrthoDB" id="3800738at2759"/>
<evidence type="ECO:0000259" key="2">
    <source>
        <dbReference type="SMART" id="SM00256"/>
    </source>
</evidence>
<dbReference type="HOGENOM" id="CLU_987690_0_0_1"/>
<dbReference type="AlphaFoldDB" id="F9XEH6"/>
<dbReference type="RefSeq" id="XP_003851650.1">
    <property type="nucleotide sequence ID" value="XM_003851602.1"/>
</dbReference>
<dbReference type="InterPro" id="IPR001810">
    <property type="entry name" value="F-box_dom"/>
</dbReference>
<dbReference type="Proteomes" id="UP000008062">
    <property type="component" value="Chromosome 6"/>
</dbReference>